<evidence type="ECO:0000256" key="1">
    <source>
        <dbReference type="ARBA" id="ARBA00004613"/>
    </source>
</evidence>
<evidence type="ECO:0000256" key="6">
    <source>
        <dbReference type="ARBA" id="ARBA00056866"/>
    </source>
</evidence>
<evidence type="ECO:0000256" key="2">
    <source>
        <dbReference type="ARBA" id="ARBA00008098"/>
    </source>
</evidence>
<reference evidence="8" key="1">
    <citation type="submission" date="2013-07" db="EMBL/GenBank/DDBJ databases">
        <title>Analysis of a cDNA library from the antenna of Monochamus alternatus Hope and the binding characterization of odorant-binding proteins.</title>
        <authorList>
            <person name="Gao X."/>
            <person name="Wang M."/>
        </authorList>
    </citation>
    <scope>NUCLEOTIDE SEQUENCE</scope>
</reference>
<dbReference type="SUPFAM" id="SSF47565">
    <property type="entry name" value="Insect pheromone/odorant-binding proteins"/>
    <property type="match status" value="1"/>
</dbReference>
<dbReference type="GO" id="GO:0005615">
    <property type="term" value="C:extracellular space"/>
    <property type="evidence" value="ECO:0007669"/>
    <property type="project" value="TreeGrafter"/>
</dbReference>
<keyword evidence="4 7" id="KW-0732">Signal</keyword>
<evidence type="ECO:0000256" key="7">
    <source>
        <dbReference type="SAM" id="SignalP"/>
    </source>
</evidence>
<evidence type="ECO:0000256" key="4">
    <source>
        <dbReference type="ARBA" id="ARBA00022729"/>
    </source>
</evidence>
<dbReference type="FunFam" id="1.10.238.20:FF:000001">
    <property type="entry name" value="General odorant-binding protein lush"/>
    <property type="match status" value="1"/>
</dbReference>
<protein>
    <submittedName>
        <fullName evidence="8">Odorant-binding protein 5</fullName>
    </submittedName>
</protein>
<evidence type="ECO:0000313" key="8">
    <source>
        <dbReference type="EMBL" id="AHA39270.1"/>
    </source>
</evidence>
<dbReference type="CDD" id="cd23992">
    <property type="entry name" value="PBP_GOBP"/>
    <property type="match status" value="1"/>
</dbReference>
<sequence length="125" mass="13865">MNKLTVLFYITFFAAVHGLTEEEKMAIHEDCFSQSGVSEEMASKVMDGVFVDDPKLKLYILCFAKKVGIMNDSGDIQVDVFRAKLGTKVPDEVKLNEIIAKCAIKKGTPEETIFALSRCTHGNKS</sequence>
<evidence type="ECO:0000256" key="3">
    <source>
        <dbReference type="ARBA" id="ARBA00022525"/>
    </source>
</evidence>
<dbReference type="InterPro" id="IPR006170">
    <property type="entry name" value="PBP/GOBP"/>
</dbReference>
<comment type="function">
    <text evidence="6">May be a carrier protein for lipids.</text>
</comment>
<dbReference type="SMART" id="SM00708">
    <property type="entry name" value="PhBP"/>
    <property type="match status" value="1"/>
</dbReference>
<gene>
    <name evidence="8" type="primary">obp5</name>
</gene>
<dbReference type="GO" id="GO:0007608">
    <property type="term" value="P:sensory perception of smell"/>
    <property type="evidence" value="ECO:0007669"/>
    <property type="project" value="TreeGrafter"/>
</dbReference>
<proteinExistence type="evidence at transcript level"/>
<accession>A0A075CN91</accession>
<dbReference type="Pfam" id="PF01395">
    <property type="entry name" value="PBP_GOBP"/>
    <property type="match status" value="1"/>
</dbReference>
<dbReference type="InterPro" id="IPR036728">
    <property type="entry name" value="PBP_GOBP_sf"/>
</dbReference>
<keyword evidence="5" id="KW-0325">Glycoprotein</keyword>
<dbReference type="EMBL" id="KF460434">
    <property type="protein sequence ID" value="AHA39270.1"/>
    <property type="molecule type" value="mRNA"/>
</dbReference>
<dbReference type="PANTHER" id="PTHR11857:SF43">
    <property type="entry name" value="GEO07291P1-RELATED"/>
    <property type="match status" value="1"/>
</dbReference>
<feature type="chain" id="PRO_5001705802" evidence="7">
    <location>
        <begin position="19"/>
        <end position="125"/>
    </location>
</feature>
<comment type="similarity">
    <text evidence="2">Belongs to the PBP/GOBP family.</text>
</comment>
<dbReference type="GO" id="GO:0005549">
    <property type="term" value="F:odorant binding"/>
    <property type="evidence" value="ECO:0007669"/>
    <property type="project" value="InterPro"/>
</dbReference>
<dbReference type="PANTHER" id="PTHR11857">
    <property type="entry name" value="ODORANT BINDING PROTEIN-RELATED"/>
    <property type="match status" value="1"/>
</dbReference>
<dbReference type="AlphaFoldDB" id="A0A075CN91"/>
<comment type="subcellular location">
    <subcellularLocation>
        <location evidence="1">Secreted</location>
    </subcellularLocation>
</comment>
<name>A0A075CN91_MONAT</name>
<evidence type="ECO:0000256" key="5">
    <source>
        <dbReference type="ARBA" id="ARBA00023180"/>
    </source>
</evidence>
<keyword evidence="3" id="KW-0964">Secreted</keyword>
<dbReference type="Gene3D" id="1.10.238.20">
    <property type="entry name" value="Pheromone/general odorant binding protein domain"/>
    <property type="match status" value="1"/>
</dbReference>
<organism evidence="8">
    <name type="scientific">Monochamus alternatus</name>
    <name type="common">Japanese pine sawyer beetle</name>
    <dbReference type="NCBI Taxonomy" id="192382"/>
    <lineage>
        <taxon>Eukaryota</taxon>
        <taxon>Metazoa</taxon>
        <taxon>Ecdysozoa</taxon>
        <taxon>Arthropoda</taxon>
        <taxon>Hexapoda</taxon>
        <taxon>Insecta</taxon>
        <taxon>Pterygota</taxon>
        <taxon>Neoptera</taxon>
        <taxon>Endopterygota</taxon>
        <taxon>Coleoptera</taxon>
        <taxon>Polyphaga</taxon>
        <taxon>Cucujiformia</taxon>
        <taxon>Chrysomeloidea</taxon>
        <taxon>Cerambycidae</taxon>
        <taxon>Lamiinae</taxon>
        <taxon>Monochamini</taxon>
        <taxon>Monochamus</taxon>
    </lineage>
</organism>
<feature type="signal peptide" evidence="7">
    <location>
        <begin position="1"/>
        <end position="18"/>
    </location>
</feature>